<evidence type="ECO:0000313" key="1">
    <source>
        <dbReference type="Proteomes" id="UP001318040"/>
    </source>
</evidence>
<dbReference type="AlphaFoldDB" id="A0AAJ7X1G5"/>
<name>A0AAJ7X1G5_PETMA</name>
<dbReference type="PANTHER" id="PTHR47133">
    <property type="entry name" value="TALIN ROD DOMAIN-CONTAINING PROTEIN 1"/>
    <property type="match status" value="1"/>
</dbReference>
<organism evidence="1 2">
    <name type="scientific">Petromyzon marinus</name>
    <name type="common">Sea lamprey</name>
    <dbReference type="NCBI Taxonomy" id="7757"/>
    <lineage>
        <taxon>Eukaryota</taxon>
        <taxon>Metazoa</taxon>
        <taxon>Chordata</taxon>
        <taxon>Craniata</taxon>
        <taxon>Vertebrata</taxon>
        <taxon>Cyclostomata</taxon>
        <taxon>Hyperoartia</taxon>
        <taxon>Petromyzontiformes</taxon>
        <taxon>Petromyzontidae</taxon>
        <taxon>Petromyzon</taxon>
    </lineage>
</organism>
<keyword evidence="1" id="KW-1185">Reference proteome</keyword>
<dbReference type="GeneID" id="116946682"/>
<gene>
    <name evidence="2" type="primary">TLNRD1</name>
</gene>
<dbReference type="PANTHER" id="PTHR47133:SF1">
    <property type="entry name" value="TALIN ROD DOMAIN-CONTAINING PROTEIN 1"/>
    <property type="match status" value="1"/>
</dbReference>
<accession>A0AAJ7X1G5</accession>
<dbReference type="RefSeq" id="XP_032817821.1">
    <property type="nucleotide sequence ID" value="XM_032961930.1"/>
</dbReference>
<dbReference type="Gene3D" id="1.20.1420.10">
    <property type="entry name" value="Talin, central domain"/>
    <property type="match status" value="1"/>
</dbReference>
<sequence>MATGSSSSGAGRSSPSQLRRLLQVSEASAKRMQAVADLLLLASEIRPVLSGPAEGPGAEAAEPHAEQLAYERCRESIALCAKNLEILIFDVQTHLYMGRYAQVCDSLASTAELVVALTERAAHAGYLAATGTAGSQPAGPGALDRYGLCRAHLELERSWTRLRDTPVCELNSRELMDVSTSISRNLRMLSEPCLAASEQVDEPFVREQLRLGIKCVTSSATALIACIRAFKEQPGELSHRRCVLFGAPLLESVQALLGLCAEPVLQGSGAVLSPQGRAIHTSVLAGAMSVVAACVLLCRGVRGVAQQPDGRRLPELRHKLQGAACAASHGCTLLLHALRDALQPTSMDANGINLL</sequence>
<dbReference type="Gene3D" id="1.20.120.230">
    <property type="entry name" value="Alpha-catenin/vinculin-like"/>
    <property type="match status" value="1"/>
</dbReference>
<proteinExistence type="predicted"/>
<protein>
    <submittedName>
        <fullName evidence="2">Talin rod domain-containing protein 1</fullName>
    </submittedName>
</protein>
<dbReference type="KEGG" id="pmrn:116946682"/>
<evidence type="ECO:0000313" key="2">
    <source>
        <dbReference type="RefSeq" id="XP_032817821.1"/>
    </source>
</evidence>
<reference evidence="2" key="1">
    <citation type="submission" date="2025-08" db="UniProtKB">
        <authorList>
            <consortium name="RefSeq"/>
        </authorList>
    </citation>
    <scope>IDENTIFICATION</scope>
    <source>
        <tissue evidence="2">Sperm</tissue>
    </source>
</reference>
<dbReference type="Proteomes" id="UP001318040">
    <property type="component" value="Chromosome 1"/>
</dbReference>
<dbReference type="GO" id="GO:0003779">
    <property type="term" value="F:actin binding"/>
    <property type="evidence" value="ECO:0007669"/>
    <property type="project" value="InterPro"/>
</dbReference>
<dbReference type="InterPro" id="IPR042799">
    <property type="entry name" value="TLNRD1"/>
</dbReference>